<feature type="compositionally biased region" description="Low complexity" evidence="1">
    <location>
        <begin position="232"/>
        <end position="244"/>
    </location>
</feature>
<proteinExistence type="predicted"/>
<feature type="compositionally biased region" description="Pro residues" evidence="1">
    <location>
        <begin position="71"/>
        <end position="84"/>
    </location>
</feature>
<evidence type="ECO:0000313" key="2">
    <source>
        <dbReference type="EMBL" id="KAL0063836.1"/>
    </source>
</evidence>
<feature type="compositionally biased region" description="Basic and acidic residues" evidence="1">
    <location>
        <begin position="265"/>
        <end position="283"/>
    </location>
</feature>
<gene>
    <name evidence="2" type="ORF">AAF712_009281</name>
</gene>
<feature type="region of interest" description="Disordered" evidence="1">
    <location>
        <begin position="1"/>
        <end position="181"/>
    </location>
</feature>
<protein>
    <submittedName>
        <fullName evidence="2">Uncharacterized protein</fullName>
    </submittedName>
</protein>
<name>A0ABR2ZQI0_9AGAR</name>
<evidence type="ECO:0000256" key="1">
    <source>
        <dbReference type="SAM" id="MobiDB-lite"/>
    </source>
</evidence>
<reference evidence="2 3" key="1">
    <citation type="submission" date="2024-05" db="EMBL/GenBank/DDBJ databases">
        <title>A draft genome resource for the thread blight pathogen Marasmius tenuissimus strain MS-2.</title>
        <authorList>
            <person name="Yulfo-Soto G.E."/>
            <person name="Baruah I.K."/>
            <person name="Amoako-Attah I."/>
            <person name="Bukari Y."/>
            <person name="Meinhardt L.W."/>
            <person name="Bailey B.A."/>
            <person name="Cohen S.P."/>
        </authorList>
    </citation>
    <scope>NUCLEOTIDE SEQUENCE [LARGE SCALE GENOMIC DNA]</scope>
    <source>
        <strain evidence="2 3">MS-2</strain>
    </source>
</reference>
<feature type="compositionally biased region" description="Low complexity" evidence="1">
    <location>
        <begin position="152"/>
        <end position="161"/>
    </location>
</feature>
<keyword evidence="3" id="KW-1185">Reference proteome</keyword>
<dbReference type="Proteomes" id="UP001437256">
    <property type="component" value="Unassembled WGS sequence"/>
</dbReference>
<feature type="compositionally biased region" description="Polar residues" evidence="1">
    <location>
        <begin position="1"/>
        <end position="13"/>
    </location>
</feature>
<feature type="region of interest" description="Disordered" evidence="1">
    <location>
        <begin position="207"/>
        <end position="299"/>
    </location>
</feature>
<evidence type="ECO:0000313" key="3">
    <source>
        <dbReference type="Proteomes" id="UP001437256"/>
    </source>
</evidence>
<sequence>MSTTELMQVQEFSQAAEAAHHEPAGSLEVEQSGTGALETATAVTDEAVSVSVDQVPTPEEHVETVNDTPLPDLPPSPSPSPSTMPPTLVSTPSQSQVEALKLRPSPKEVISGIAPHVFDERKRRPQRVRRTSTSSSRRGYGGGQGRPPRPRAAPSPSSSQPNLRQSNSNSASMRRYGGSPLRFSASFTFEDLPHLQVEVQAKVDFVQVGPRQQSSNNTNEIETLETPKTAHPTPTSDTSSYSSPFTGPDSIVNRGSEVVNTDEMENARHSDRRAIVQNDRDETQTQDIDQFISNRPPLP</sequence>
<dbReference type="EMBL" id="JBBXMP010000073">
    <property type="protein sequence ID" value="KAL0063836.1"/>
    <property type="molecule type" value="Genomic_DNA"/>
</dbReference>
<feature type="compositionally biased region" description="Polar residues" evidence="1">
    <location>
        <begin position="210"/>
        <end position="221"/>
    </location>
</feature>
<feature type="compositionally biased region" description="Polar residues" evidence="1">
    <location>
        <begin position="162"/>
        <end position="172"/>
    </location>
</feature>
<accession>A0ABR2ZQI0</accession>
<organism evidence="2 3">
    <name type="scientific">Marasmius tenuissimus</name>
    <dbReference type="NCBI Taxonomy" id="585030"/>
    <lineage>
        <taxon>Eukaryota</taxon>
        <taxon>Fungi</taxon>
        <taxon>Dikarya</taxon>
        <taxon>Basidiomycota</taxon>
        <taxon>Agaricomycotina</taxon>
        <taxon>Agaricomycetes</taxon>
        <taxon>Agaricomycetidae</taxon>
        <taxon>Agaricales</taxon>
        <taxon>Marasmiineae</taxon>
        <taxon>Marasmiaceae</taxon>
        <taxon>Marasmius</taxon>
    </lineage>
</organism>
<comment type="caution">
    <text evidence="2">The sequence shown here is derived from an EMBL/GenBank/DDBJ whole genome shotgun (WGS) entry which is preliminary data.</text>
</comment>